<gene>
    <name evidence="2" type="ORF">GCM10010915_02170</name>
</gene>
<proteinExistence type="predicted"/>
<feature type="region of interest" description="Disordered" evidence="1">
    <location>
        <begin position="49"/>
        <end position="91"/>
    </location>
</feature>
<name>A0A916Y0V3_9MICO</name>
<accession>A0A916Y0V3</accession>
<comment type="caution">
    <text evidence="2">The sequence shown here is derived from an EMBL/GenBank/DDBJ whole genome shotgun (WGS) entry which is preliminary data.</text>
</comment>
<keyword evidence="3" id="KW-1185">Reference proteome</keyword>
<feature type="compositionally biased region" description="Basic and acidic residues" evidence="1">
    <location>
        <begin position="79"/>
        <end position="88"/>
    </location>
</feature>
<sequence length="237" mass="25562">MASKLGPVIREIREAVMNAARRADDRLPDLPLQHKSQLAKMIRRIRGRDYFDGNPTDVSSGSRPRGWGDRNTRPSDVLDTDKGKRPDPDSYLTDGYIQQHRRQFDDGASRFQDLGGYQNYGPYRTDGDGKGFVLPSSEVDRILARADGDLRVIERELGLPDGMFGDGPVTVVDFPDATPDDIRIPSGNETGASNLWEPGGKTSGGVPEGVLDGDSPGGGNHGARTGDDGLPFVIGGA</sequence>
<protein>
    <submittedName>
        <fullName evidence="2">Uncharacterized protein</fullName>
    </submittedName>
</protein>
<reference evidence="2" key="2">
    <citation type="submission" date="2020-09" db="EMBL/GenBank/DDBJ databases">
        <authorList>
            <person name="Sun Q."/>
            <person name="Zhou Y."/>
        </authorList>
    </citation>
    <scope>NUCLEOTIDE SEQUENCE</scope>
    <source>
        <strain evidence="2">CGMCC 1.15152</strain>
    </source>
</reference>
<organism evidence="2 3">
    <name type="scientific">Microbacterium faecale</name>
    <dbReference type="NCBI Taxonomy" id="1804630"/>
    <lineage>
        <taxon>Bacteria</taxon>
        <taxon>Bacillati</taxon>
        <taxon>Actinomycetota</taxon>
        <taxon>Actinomycetes</taxon>
        <taxon>Micrococcales</taxon>
        <taxon>Microbacteriaceae</taxon>
        <taxon>Microbacterium</taxon>
    </lineage>
</organism>
<dbReference type="AlphaFoldDB" id="A0A916Y0V3"/>
<dbReference type="EMBL" id="BMHO01000001">
    <property type="protein sequence ID" value="GGD25719.1"/>
    <property type="molecule type" value="Genomic_DNA"/>
</dbReference>
<evidence type="ECO:0000313" key="3">
    <source>
        <dbReference type="Proteomes" id="UP000633205"/>
    </source>
</evidence>
<evidence type="ECO:0000256" key="1">
    <source>
        <dbReference type="SAM" id="MobiDB-lite"/>
    </source>
</evidence>
<reference evidence="2" key="1">
    <citation type="journal article" date="2014" name="Int. J. Syst. Evol. Microbiol.">
        <title>Complete genome sequence of Corynebacterium casei LMG S-19264T (=DSM 44701T), isolated from a smear-ripened cheese.</title>
        <authorList>
            <consortium name="US DOE Joint Genome Institute (JGI-PGF)"/>
            <person name="Walter F."/>
            <person name="Albersmeier A."/>
            <person name="Kalinowski J."/>
            <person name="Ruckert C."/>
        </authorList>
    </citation>
    <scope>NUCLEOTIDE SEQUENCE</scope>
    <source>
        <strain evidence="2">CGMCC 1.15152</strain>
    </source>
</reference>
<dbReference type="Proteomes" id="UP000633205">
    <property type="component" value="Unassembled WGS sequence"/>
</dbReference>
<evidence type="ECO:0000313" key="2">
    <source>
        <dbReference type="EMBL" id="GGD25719.1"/>
    </source>
</evidence>
<feature type="region of interest" description="Disordered" evidence="1">
    <location>
        <begin position="185"/>
        <end position="237"/>
    </location>
</feature>